<evidence type="ECO:0000256" key="1">
    <source>
        <dbReference type="SAM" id="SignalP"/>
    </source>
</evidence>
<reference evidence="2 3" key="1">
    <citation type="submission" date="2013-09" db="EMBL/GenBank/DDBJ databases">
        <title>Whole genome shotgun sequence of Vibrio azureus NBRC 104587.</title>
        <authorList>
            <person name="Isaki S."/>
            <person name="Hosoyama A."/>
            <person name="Numata M."/>
            <person name="Hashimoto M."/>
            <person name="Hosoyama Y."/>
            <person name="Tsuchikane K."/>
            <person name="Noguchi M."/>
            <person name="Hirakata S."/>
            <person name="Ichikawa N."/>
            <person name="Ohji S."/>
            <person name="Yamazoe A."/>
            <person name="Fujita N."/>
        </authorList>
    </citation>
    <scope>NUCLEOTIDE SEQUENCE [LARGE SCALE GENOMIC DNA]</scope>
    <source>
        <strain evidence="2 3">NBRC 104587</strain>
    </source>
</reference>
<evidence type="ECO:0000313" key="2">
    <source>
        <dbReference type="EMBL" id="GAD77103.1"/>
    </source>
</evidence>
<dbReference type="EMBL" id="BATL01000062">
    <property type="protein sequence ID" value="GAD77103.1"/>
    <property type="molecule type" value="Genomic_DNA"/>
</dbReference>
<organism evidence="2 3">
    <name type="scientific">Vibrio azureus NBRC 104587</name>
    <dbReference type="NCBI Taxonomy" id="1219077"/>
    <lineage>
        <taxon>Bacteria</taxon>
        <taxon>Pseudomonadati</taxon>
        <taxon>Pseudomonadota</taxon>
        <taxon>Gammaproteobacteria</taxon>
        <taxon>Vibrionales</taxon>
        <taxon>Vibrionaceae</taxon>
        <taxon>Vibrio</taxon>
    </lineage>
</organism>
<keyword evidence="1" id="KW-0732">Signal</keyword>
<proteinExistence type="predicted"/>
<dbReference type="Proteomes" id="UP000016567">
    <property type="component" value="Unassembled WGS sequence"/>
</dbReference>
<gene>
    <name evidence="2" type="ORF">VAZ01S_062_00060</name>
</gene>
<accession>U3CFN4</accession>
<dbReference type="OrthoDB" id="6313243at2"/>
<evidence type="ECO:0008006" key="4">
    <source>
        <dbReference type="Google" id="ProtNLM"/>
    </source>
</evidence>
<dbReference type="STRING" id="1219077.VAZ01S_062_00060"/>
<sequence length="102" mass="11410">MKKILLSLSLLLCSFYAASEMQYVSKVVPKNLHVYNLSGDTFVDLQASGCSNYRYYLSPTHPKYDAIFSLFLSAQLARKTVSIRFDGCNAQTQGKIVGVFLD</sequence>
<comment type="caution">
    <text evidence="2">The sequence shown here is derived from an EMBL/GenBank/DDBJ whole genome shotgun (WGS) entry which is preliminary data.</text>
</comment>
<dbReference type="eggNOG" id="ENOG502ZRIH">
    <property type="taxonomic scope" value="Bacteria"/>
</dbReference>
<dbReference type="RefSeq" id="WP_021710846.1">
    <property type="nucleotide sequence ID" value="NZ_BAOB01000191.1"/>
</dbReference>
<feature type="signal peptide" evidence="1">
    <location>
        <begin position="1"/>
        <end position="18"/>
    </location>
</feature>
<keyword evidence="3" id="KW-1185">Reference proteome</keyword>
<name>U3CFN4_9VIBR</name>
<dbReference type="AlphaFoldDB" id="U3CFN4"/>
<feature type="chain" id="PRO_5004639451" description="KTSC domain-containing protein" evidence="1">
    <location>
        <begin position="19"/>
        <end position="102"/>
    </location>
</feature>
<protein>
    <recommendedName>
        <fullName evidence="4">KTSC domain-containing protein</fullName>
    </recommendedName>
</protein>
<evidence type="ECO:0000313" key="3">
    <source>
        <dbReference type="Proteomes" id="UP000016567"/>
    </source>
</evidence>